<dbReference type="InterPro" id="IPR002791">
    <property type="entry name" value="ARMT1-like_metal-bd"/>
</dbReference>
<evidence type="ECO:0000259" key="1">
    <source>
        <dbReference type="Pfam" id="PF01937"/>
    </source>
</evidence>
<organism evidence="2">
    <name type="scientific">marine sediment metagenome</name>
    <dbReference type="NCBI Taxonomy" id="412755"/>
    <lineage>
        <taxon>unclassified sequences</taxon>
        <taxon>metagenomes</taxon>
        <taxon>ecological metagenomes</taxon>
    </lineage>
</organism>
<dbReference type="PIRSF" id="PIRSF006593">
    <property type="entry name" value="UCP006593"/>
    <property type="match status" value="1"/>
</dbReference>
<proteinExistence type="predicted"/>
<sequence>DLSKKPPEFARLVYNIIEEITGNEDPYKEIKKRDNEHAISLLPEIKSIIKKSEDKLFTSIKIAIAGNIMDFAANSDYDLKKTIEKVLESDFAINDYEKFKEGIKKATSIAYLADNAGEIVFDKLLIEKIRELNNCKIYLFVKGKPIVNDATEIDTKIIGINNFDNIEIKKINTGFPNTGMKKESKEFISFIKQMDLVISKGQGNYESLSEVNANIYFLLIAKCHVIARDLGVKKGSIILKSNKHGGR</sequence>
<dbReference type="InterPro" id="IPR014444">
    <property type="entry name" value="PH1575-like"/>
</dbReference>
<comment type="caution">
    <text evidence="2">The sequence shown here is derived from an EMBL/GenBank/DDBJ whole genome shotgun (WGS) entry which is preliminary data.</text>
</comment>
<dbReference type="Pfam" id="PF01937">
    <property type="entry name" value="ARMT1-like_dom"/>
    <property type="match status" value="1"/>
</dbReference>
<dbReference type="EMBL" id="BARS01015988">
    <property type="protein sequence ID" value="GAF96550.1"/>
    <property type="molecule type" value="Genomic_DNA"/>
</dbReference>
<protein>
    <recommendedName>
        <fullName evidence="1">Damage-control phosphatase ARMT1-like metal-binding domain-containing protein</fullName>
    </recommendedName>
</protein>
<dbReference type="AlphaFoldDB" id="X0V7D8"/>
<accession>X0V7D8</accession>
<dbReference type="Gene3D" id="3.40.50.10880">
    <property type="entry name" value="Uncharacterised protein PF01937, DUF89, domain 3"/>
    <property type="match status" value="1"/>
</dbReference>
<reference evidence="2" key="1">
    <citation type="journal article" date="2014" name="Front. Microbiol.">
        <title>High frequency of phylogenetically diverse reductive dehalogenase-homologous genes in deep subseafloor sedimentary metagenomes.</title>
        <authorList>
            <person name="Kawai M."/>
            <person name="Futagami T."/>
            <person name="Toyoda A."/>
            <person name="Takaki Y."/>
            <person name="Nishi S."/>
            <person name="Hori S."/>
            <person name="Arai W."/>
            <person name="Tsubouchi T."/>
            <person name="Morono Y."/>
            <person name="Uchiyama I."/>
            <person name="Ito T."/>
            <person name="Fujiyama A."/>
            <person name="Inagaki F."/>
            <person name="Takami H."/>
        </authorList>
    </citation>
    <scope>NUCLEOTIDE SEQUENCE</scope>
    <source>
        <strain evidence="2">Expedition CK06-06</strain>
    </source>
</reference>
<name>X0V7D8_9ZZZZ</name>
<feature type="domain" description="Damage-control phosphatase ARMT1-like metal-binding" evidence="1">
    <location>
        <begin position="4"/>
        <end position="236"/>
    </location>
</feature>
<feature type="non-terminal residue" evidence="2">
    <location>
        <position position="1"/>
    </location>
</feature>
<dbReference type="SUPFAM" id="SSF111321">
    <property type="entry name" value="AF1104-like"/>
    <property type="match status" value="1"/>
</dbReference>
<dbReference type="Gene3D" id="1.10.285.20">
    <property type="entry name" value="Uncharacterised protein PF01937, DUF89, domain 2"/>
    <property type="match status" value="1"/>
</dbReference>
<dbReference type="InterPro" id="IPR036075">
    <property type="entry name" value="ARMT-1-like_metal-bd_sf"/>
</dbReference>
<evidence type="ECO:0000313" key="2">
    <source>
        <dbReference type="EMBL" id="GAF96550.1"/>
    </source>
</evidence>
<gene>
    <name evidence="2" type="ORF">S01H1_26377</name>
</gene>